<dbReference type="EMBL" id="NIRI02000010">
    <property type="protein sequence ID" value="KAG5454375.1"/>
    <property type="molecule type" value="Genomic_DNA"/>
</dbReference>
<keyword evidence="4" id="KW-1185">Reference proteome</keyword>
<feature type="region of interest" description="Disordered" evidence="2">
    <location>
        <begin position="286"/>
        <end position="305"/>
    </location>
</feature>
<dbReference type="PANTHER" id="PTHR34759:SF1">
    <property type="entry name" value="SPERMATOGENESIS-ASSOCIATED PROTEIN 48"/>
    <property type="match status" value="1"/>
</dbReference>
<protein>
    <submittedName>
        <fullName evidence="3">Uncharacterized protein</fullName>
    </submittedName>
</protein>
<proteinExistence type="predicted"/>
<dbReference type="AlphaFoldDB" id="A0A3R7C5M4"/>
<evidence type="ECO:0000256" key="1">
    <source>
        <dbReference type="SAM" id="Coils"/>
    </source>
</evidence>
<evidence type="ECO:0000313" key="3">
    <source>
        <dbReference type="EMBL" id="KAG5454375.1"/>
    </source>
</evidence>
<feature type="compositionally biased region" description="Basic and acidic residues" evidence="2">
    <location>
        <begin position="286"/>
        <end position="297"/>
    </location>
</feature>
<reference evidence="3 4" key="1">
    <citation type="journal article" date="2018" name="Biotechnol. Adv.">
        <title>Improved genomic resources and new bioinformatic workflow for the carcinogenic parasite Clonorchis sinensis: Biotechnological implications.</title>
        <authorList>
            <person name="Wang D."/>
            <person name="Korhonen P.K."/>
            <person name="Gasser R.B."/>
            <person name="Young N.D."/>
        </authorList>
    </citation>
    <scope>NUCLEOTIDE SEQUENCE [LARGE SCALE GENOMIC DNA]</scope>
    <source>
        <strain evidence="3">Cs-k2</strain>
    </source>
</reference>
<accession>A0A3R7C5M4</accession>
<organism evidence="3 4">
    <name type="scientific">Clonorchis sinensis</name>
    <name type="common">Chinese liver fluke</name>
    <dbReference type="NCBI Taxonomy" id="79923"/>
    <lineage>
        <taxon>Eukaryota</taxon>
        <taxon>Metazoa</taxon>
        <taxon>Spiralia</taxon>
        <taxon>Lophotrochozoa</taxon>
        <taxon>Platyhelminthes</taxon>
        <taxon>Trematoda</taxon>
        <taxon>Digenea</taxon>
        <taxon>Opisthorchiida</taxon>
        <taxon>Opisthorchiata</taxon>
        <taxon>Opisthorchiidae</taxon>
        <taxon>Clonorchis</taxon>
    </lineage>
</organism>
<sequence length="342" mass="39339">MGDQVKKTIEKLHEAGCYLRETEPLQTEPYNESLISVLDLEQQKLNKKRQELKTRRQEAIANLREKGFPTFRPNIDEADHATLCTGIPPQIQPVKNRLVNRDPDKPQNRLPPELDSPSGDFCVLQRETIPLPGPYIPDRVVRSRLRVQLLEPQSAEYKRQKISDIFPQREVQENGSVTSDDDLARKRLNTTGYQEAYGEPHIYQPNTCRQVFPMKTLQALPDPLRSIAGWSSYHPATSTWQPKNFNSSKFDNLMPRYDFINENRPYEFCSYAPRIDQIPTYSGCHGTRDRRVEDDNPYKPYNPLNKVRSEVPARATVNLQHNIPGYTGCVVDHVKTVNPTNG</sequence>
<comment type="caution">
    <text evidence="3">The sequence shown here is derived from an EMBL/GenBank/DDBJ whole genome shotgun (WGS) entry which is preliminary data.</text>
</comment>
<dbReference type="OrthoDB" id="5983862at2759"/>
<feature type="region of interest" description="Disordered" evidence="2">
    <location>
        <begin position="97"/>
        <end position="118"/>
    </location>
</feature>
<dbReference type="Proteomes" id="UP000286415">
    <property type="component" value="Unassembled WGS sequence"/>
</dbReference>
<dbReference type="Pfam" id="PF15073">
    <property type="entry name" value="SPATA48"/>
    <property type="match status" value="1"/>
</dbReference>
<keyword evidence="1" id="KW-0175">Coiled coil</keyword>
<evidence type="ECO:0000256" key="2">
    <source>
        <dbReference type="SAM" id="MobiDB-lite"/>
    </source>
</evidence>
<dbReference type="PANTHER" id="PTHR34759">
    <property type="entry name" value="SPERMATOGENESIS-ASSOCIATED PROTEIN 48"/>
    <property type="match status" value="1"/>
</dbReference>
<evidence type="ECO:0000313" key="4">
    <source>
        <dbReference type="Proteomes" id="UP000286415"/>
    </source>
</evidence>
<gene>
    <name evidence="3" type="ORF">CSKR_114395</name>
</gene>
<dbReference type="STRING" id="79923.A0A3R7C5M4"/>
<dbReference type="InParanoid" id="A0A3R7C5M4"/>
<name>A0A3R7C5M4_CLOSI</name>
<dbReference type="InterPro" id="IPR027867">
    <property type="entry name" value="SPATA48"/>
</dbReference>
<feature type="coiled-coil region" evidence="1">
    <location>
        <begin position="35"/>
        <end position="62"/>
    </location>
</feature>
<reference evidence="3 4" key="2">
    <citation type="journal article" date="2021" name="Genomics">
        <title>High-quality reference genome for Clonorchis sinensis.</title>
        <authorList>
            <person name="Young N.D."/>
            <person name="Stroehlein A.J."/>
            <person name="Kinkar L."/>
            <person name="Wang T."/>
            <person name="Sohn W.M."/>
            <person name="Chang B.C.H."/>
            <person name="Kaur P."/>
            <person name="Weisz D."/>
            <person name="Dudchenko O."/>
            <person name="Aiden E.L."/>
            <person name="Korhonen P.K."/>
            <person name="Gasser R.B."/>
        </authorList>
    </citation>
    <scope>NUCLEOTIDE SEQUENCE [LARGE SCALE GENOMIC DNA]</scope>
    <source>
        <strain evidence="3">Cs-k2</strain>
    </source>
</reference>